<evidence type="ECO:0000313" key="1">
    <source>
        <dbReference type="EMBL" id="KTF05156.1"/>
    </source>
</evidence>
<protein>
    <submittedName>
        <fullName evidence="1">Uncharacterized protein</fullName>
    </submittedName>
</protein>
<reference evidence="1" key="1">
    <citation type="submission" date="2013-11" db="EMBL/GenBank/DDBJ databases">
        <title>Microbial diversity, functional groups and degradation webs in Northern and Southern Mediterranean and Red Sea marine crude oil polluted sites.</title>
        <authorList>
            <person name="Daffonchio D."/>
            <person name="Mapelli F."/>
            <person name="Ferrer M."/>
            <person name="Richter M."/>
            <person name="Cherif A."/>
            <person name="Malkawi H.I."/>
            <person name="Yakimov M.M."/>
            <person name="Abdel-Fattah Y.R."/>
            <person name="Blaghen M."/>
            <person name="Golyshin P.N."/>
            <person name="Kalogerakis N."/>
            <person name="Boon N."/>
            <person name="Magagnini M."/>
            <person name="Fava F."/>
        </authorList>
    </citation>
    <scope>NUCLEOTIDE SEQUENCE</scope>
</reference>
<dbReference type="EMBL" id="AYSL01001965">
    <property type="protein sequence ID" value="KTF05156.1"/>
    <property type="molecule type" value="Genomic_DNA"/>
</dbReference>
<dbReference type="AlphaFoldDB" id="A0A1B6NP55"/>
<accession>A0A1B6NP55</accession>
<organism evidence="1">
    <name type="scientific">marine sediment metagenome</name>
    <dbReference type="NCBI Taxonomy" id="412755"/>
    <lineage>
        <taxon>unclassified sequences</taxon>
        <taxon>metagenomes</taxon>
        <taxon>ecological metagenomes</taxon>
    </lineage>
</organism>
<name>A0A1B6NP55_9ZZZZ</name>
<sequence>FMHAPCACTLGIKTDDTIQALLSTFDASVLTDSVKAR</sequence>
<comment type="caution">
    <text evidence="1">The sequence shown here is derived from an EMBL/GenBank/DDBJ whole genome shotgun (WGS) entry which is preliminary data.</text>
</comment>
<proteinExistence type="predicted"/>
<feature type="non-terminal residue" evidence="1">
    <location>
        <position position="1"/>
    </location>
</feature>
<gene>
    <name evidence="1" type="ORF">MGSAQ_003347</name>
</gene>